<reference evidence="7" key="1">
    <citation type="journal article" date="2019" name="Int. J. Syst. Evol. Microbiol.">
        <title>The Global Catalogue of Microorganisms (GCM) 10K type strain sequencing project: providing services to taxonomists for standard genome sequencing and annotation.</title>
        <authorList>
            <consortium name="The Broad Institute Genomics Platform"/>
            <consortium name="The Broad Institute Genome Sequencing Center for Infectious Disease"/>
            <person name="Wu L."/>
            <person name="Ma J."/>
        </authorList>
    </citation>
    <scope>NUCLEOTIDE SEQUENCE [LARGE SCALE GENOMIC DNA]</scope>
    <source>
        <strain evidence="7">JCM 18657</strain>
    </source>
</reference>
<protein>
    <recommendedName>
        <fullName evidence="2">Anti-sigma-W factor RsiW</fullName>
    </recommendedName>
</protein>
<feature type="region of interest" description="Disordered" evidence="3">
    <location>
        <begin position="79"/>
        <end position="126"/>
    </location>
</feature>
<evidence type="ECO:0000256" key="2">
    <source>
        <dbReference type="ARBA" id="ARBA00024438"/>
    </source>
</evidence>
<dbReference type="Pfam" id="PF13490">
    <property type="entry name" value="zf-HC2"/>
    <property type="match status" value="1"/>
</dbReference>
<sequence length="211" mass="22670">MTRADPNHGSREMWEAYVRGELPESERDALERHLETCGECLERYVEALESLELPPMPPQWLDGLADRIVASIEAMPRAGAGPAAERMEEAARHSGAKASEPTQAPSARTARPAAARKARRQERRRRGWLAHPAAPYAIAAAITMLLIGSGAMNGLAGRLAELDAAVVASPQPPAGPGEPGQPASGYGGSWSQGLMDKTVSWLAELQTTRFR</sequence>
<name>A0ABW2UZD9_9BACL</name>
<feature type="compositionally biased region" description="Basic residues" evidence="3">
    <location>
        <begin position="114"/>
        <end position="126"/>
    </location>
</feature>
<keyword evidence="4" id="KW-0812">Transmembrane</keyword>
<evidence type="ECO:0000313" key="6">
    <source>
        <dbReference type="EMBL" id="MFC7749266.1"/>
    </source>
</evidence>
<dbReference type="Proteomes" id="UP001596528">
    <property type="component" value="Unassembled WGS sequence"/>
</dbReference>
<feature type="transmembrane region" description="Helical" evidence="4">
    <location>
        <begin position="128"/>
        <end position="152"/>
    </location>
</feature>
<keyword evidence="4" id="KW-0472">Membrane</keyword>
<comment type="caution">
    <text evidence="6">The sequence shown here is derived from an EMBL/GenBank/DDBJ whole genome shotgun (WGS) entry which is preliminary data.</text>
</comment>
<organism evidence="6 7">
    <name type="scientific">Paenibacillus thermoaerophilus</name>
    <dbReference type="NCBI Taxonomy" id="1215385"/>
    <lineage>
        <taxon>Bacteria</taxon>
        <taxon>Bacillati</taxon>
        <taxon>Bacillota</taxon>
        <taxon>Bacilli</taxon>
        <taxon>Bacillales</taxon>
        <taxon>Paenibacillaceae</taxon>
        <taxon>Paenibacillus</taxon>
    </lineage>
</organism>
<dbReference type="InterPro" id="IPR041916">
    <property type="entry name" value="Anti_sigma_zinc_sf"/>
</dbReference>
<comment type="similarity">
    <text evidence="1">Belongs to the zinc-associated anti-sigma factor (ZAS) superfamily. Anti-sigma-W factor family.</text>
</comment>
<dbReference type="Gene3D" id="1.10.10.1320">
    <property type="entry name" value="Anti-sigma factor, zinc-finger domain"/>
    <property type="match status" value="1"/>
</dbReference>
<evidence type="ECO:0000259" key="5">
    <source>
        <dbReference type="Pfam" id="PF13490"/>
    </source>
</evidence>
<evidence type="ECO:0000256" key="4">
    <source>
        <dbReference type="SAM" id="Phobius"/>
    </source>
</evidence>
<dbReference type="EMBL" id="JBHTGQ010000011">
    <property type="protein sequence ID" value="MFC7749266.1"/>
    <property type="molecule type" value="Genomic_DNA"/>
</dbReference>
<evidence type="ECO:0000313" key="7">
    <source>
        <dbReference type="Proteomes" id="UP001596528"/>
    </source>
</evidence>
<evidence type="ECO:0000256" key="1">
    <source>
        <dbReference type="ARBA" id="ARBA00024353"/>
    </source>
</evidence>
<dbReference type="InterPro" id="IPR027383">
    <property type="entry name" value="Znf_put"/>
</dbReference>
<dbReference type="RefSeq" id="WP_138789649.1">
    <property type="nucleotide sequence ID" value="NZ_JBHTGQ010000011.1"/>
</dbReference>
<feature type="region of interest" description="Disordered" evidence="3">
    <location>
        <begin position="170"/>
        <end position="191"/>
    </location>
</feature>
<proteinExistence type="inferred from homology"/>
<gene>
    <name evidence="6" type="ORF">ACFQWB_04825</name>
</gene>
<evidence type="ECO:0000256" key="3">
    <source>
        <dbReference type="SAM" id="MobiDB-lite"/>
    </source>
</evidence>
<keyword evidence="7" id="KW-1185">Reference proteome</keyword>
<keyword evidence="4" id="KW-1133">Transmembrane helix</keyword>
<accession>A0ABW2UZD9</accession>
<feature type="domain" description="Putative zinc-finger" evidence="5">
    <location>
        <begin position="11"/>
        <end position="40"/>
    </location>
</feature>